<reference evidence="2 3" key="1">
    <citation type="submission" date="2024-03" db="EMBL/GenBank/DDBJ databases">
        <title>A high-quality draft genome sequence of Diaporthe vaccinii, a causative agent of upright dieback and viscid rot disease in cranberry plants.</title>
        <authorList>
            <person name="Sarrasin M."/>
            <person name="Lang B.F."/>
            <person name="Burger G."/>
        </authorList>
    </citation>
    <scope>NUCLEOTIDE SEQUENCE [LARGE SCALE GENOMIC DNA]</scope>
    <source>
        <strain evidence="2 3">IS7</strain>
    </source>
</reference>
<evidence type="ECO:0000313" key="3">
    <source>
        <dbReference type="Proteomes" id="UP001600888"/>
    </source>
</evidence>
<sequence>MAGVTSSQRELGWNVRFLISSSQACFAGFYQQDDFATVADVRRELDLCFDLQEEDGPWRSALLAGDSGTIITLDKDDSAAFPTPPPQERTNYYYVFHDPSCYDAEHSITSDCVRPADRPQRRGDDRYLPIGKSDDNPIFKTVPLRGKKRLRTTSASPSRSQSPTKNGGDDAIRDDDGFPETFIPADEAQPIINEFRQSVIAGGHSRCAVSRQGSAWWSSGVGPAIQAAHNVPQINWNVFPISFRRPWQRRQPVGRLSCAPCARGPQPRGILGAPETGLIRGRGPLP</sequence>
<organism evidence="2 3">
    <name type="scientific">Diaporthe vaccinii</name>
    <dbReference type="NCBI Taxonomy" id="105482"/>
    <lineage>
        <taxon>Eukaryota</taxon>
        <taxon>Fungi</taxon>
        <taxon>Dikarya</taxon>
        <taxon>Ascomycota</taxon>
        <taxon>Pezizomycotina</taxon>
        <taxon>Sordariomycetes</taxon>
        <taxon>Sordariomycetidae</taxon>
        <taxon>Diaporthales</taxon>
        <taxon>Diaporthaceae</taxon>
        <taxon>Diaporthe</taxon>
        <taxon>Diaporthe eres species complex</taxon>
    </lineage>
</organism>
<dbReference type="EMBL" id="JBAWTH010000137">
    <property type="protein sequence ID" value="KAL2275340.1"/>
    <property type="molecule type" value="Genomic_DNA"/>
</dbReference>
<gene>
    <name evidence="2" type="ORF">FJTKL_02136</name>
</gene>
<feature type="region of interest" description="Disordered" evidence="1">
    <location>
        <begin position="112"/>
        <end position="178"/>
    </location>
</feature>
<proteinExistence type="predicted"/>
<evidence type="ECO:0000256" key="1">
    <source>
        <dbReference type="SAM" id="MobiDB-lite"/>
    </source>
</evidence>
<feature type="compositionally biased region" description="Basic and acidic residues" evidence="1">
    <location>
        <begin position="167"/>
        <end position="176"/>
    </location>
</feature>
<comment type="caution">
    <text evidence="2">The sequence shown here is derived from an EMBL/GenBank/DDBJ whole genome shotgun (WGS) entry which is preliminary data.</text>
</comment>
<protein>
    <submittedName>
        <fullName evidence="2">Uncharacterized protein</fullName>
    </submittedName>
</protein>
<feature type="region of interest" description="Disordered" evidence="1">
    <location>
        <begin position="267"/>
        <end position="286"/>
    </location>
</feature>
<feature type="compositionally biased region" description="Basic and acidic residues" evidence="1">
    <location>
        <begin position="112"/>
        <end position="137"/>
    </location>
</feature>
<dbReference type="Proteomes" id="UP001600888">
    <property type="component" value="Unassembled WGS sequence"/>
</dbReference>
<accession>A0ABR4DYT6</accession>
<keyword evidence="3" id="KW-1185">Reference proteome</keyword>
<name>A0ABR4DYT6_9PEZI</name>
<evidence type="ECO:0000313" key="2">
    <source>
        <dbReference type="EMBL" id="KAL2275340.1"/>
    </source>
</evidence>
<feature type="compositionally biased region" description="Polar residues" evidence="1">
    <location>
        <begin position="152"/>
        <end position="165"/>
    </location>
</feature>